<reference evidence="1" key="1">
    <citation type="submission" date="2018-02" db="EMBL/GenBank/DDBJ databases">
        <title>Rhizophora mucronata_Transcriptome.</title>
        <authorList>
            <person name="Meera S.P."/>
            <person name="Sreeshan A."/>
            <person name="Augustine A."/>
        </authorList>
    </citation>
    <scope>NUCLEOTIDE SEQUENCE</scope>
    <source>
        <tissue evidence="1">Leaf</tissue>
    </source>
</reference>
<dbReference type="EMBL" id="GGEC01006409">
    <property type="protein sequence ID" value="MBW86892.1"/>
    <property type="molecule type" value="Transcribed_RNA"/>
</dbReference>
<dbReference type="AlphaFoldDB" id="A0A2P2J0C0"/>
<evidence type="ECO:0000313" key="1">
    <source>
        <dbReference type="EMBL" id="MBW86892.1"/>
    </source>
</evidence>
<accession>A0A2P2J0C0</accession>
<proteinExistence type="predicted"/>
<name>A0A2P2J0C0_RHIMU</name>
<protein>
    <submittedName>
        <fullName evidence="1">Uncharacterized protein</fullName>
    </submittedName>
</protein>
<organism evidence="1">
    <name type="scientific">Rhizophora mucronata</name>
    <name type="common">Asiatic mangrove</name>
    <dbReference type="NCBI Taxonomy" id="61149"/>
    <lineage>
        <taxon>Eukaryota</taxon>
        <taxon>Viridiplantae</taxon>
        <taxon>Streptophyta</taxon>
        <taxon>Embryophyta</taxon>
        <taxon>Tracheophyta</taxon>
        <taxon>Spermatophyta</taxon>
        <taxon>Magnoliopsida</taxon>
        <taxon>eudicotyledons</taxon>
        <taxon>Gunneridae</taxon>
        <taxon>Pentapetalae</taxon>
        <taxon>rosids</taxon>
        <taxon>fabids</taxon>
        <taxon>Malpighiales</taxon>
        <taxon>Rhizophoraceae</taxon>
        <taxon>Rhizophora</taxon>
    </lineage>
</organism>
<sequence>MQACQSPAQHWKLFSLFNSPIVQPWSPPNSRGREVNLQSGSHLKLELALELFGIRHDGLRILLLLLHVHVHVPHSHFVVQARHPAVRVLPNGVM</sequence>